<dbReference type="EMBL" id="CAFBPW010000165">
    <property type="protein sequence ID" value="CAB5037003.1"/>
    <property type="molecule type" value="Genomic_DNA"/>
</dbReference>
<evidence type="ECO:0000313" key="1">
    <source>
        <dbReference type="EMBL" id="CAB5037003.1"/>
    </source>
</evidence>
<organism evidence="1">
    <name type="scientific">freshwater metagenome</name>
    <dbReference type="NCBI Taxonomy" id="449393"/>
    <lineage>
        <taxon>unclassified sequences</taxon>
        <taxon>metagenomes</taxon>
        <taxon>ecological metagenomes</taxon>
    </lineage>
</organism>
<name>A0A6J7S732_9ZZZZ</name>
<accession>A0A6J7S732</accession>
<sequence length="71" mass="8366">MELWRQLRLGDWDYGYSYLHISRHLYGPPHPDQLVGYLDIFANHNHGQLGPQPQVLRAYHGKHGLGMWTTR</sequence>
<gene>
    <name evidence="1" type="ORF">UFOPK4173_01321</name>
</gene>
<dbReference type="AlphaFoldDB" id="A0A6J7S732"/>
<reference evidence="1" key="1">
    <citation type="submission" date="2020-05" db="EMBL/GenBank/DDBJ databases">
        <authorList>
            <person name="Chiriac C."/>
            <person name="Salcher M."/>
            <person name="Ghai R."/>
            <person name="Kavagutti S V."/>
        </authorList>
    </citation>
    <scope>NUCLEOTIDE SEQUENCE</scope>
</reference>
<protein>
    <submittedName>
        <fullName evidence="1">Unannotated protein</fullName>
    </submittedName>
</protein>
<proteinExistence type="predicted"/>